<evidence type="ECO:0000256" key="1">
    <source>
        <dbReference type="SAM" id="SignalP"/>
    </source>
</evidence>
<keyword evidence="1" id="KW-0732">Signal</keyword>
<dbReference type="EMBL" id="CP104694">
    <property type="protein sequence ID" value="UXI66145.1"/>
    <property type="molecule type" value="Genomic_DNA"/>
</dbReference>
<dbReference type="SUPFAM" id="SSF51735">
    <property type="entry name" value="NAD(P)-binding Rossmann-fold domains"/>
    <property type="match status" value="1"/>
</dbReference>
<sequence length="379" mass="40723">MTQKLLVTGATGFLGSAFFANAFQLGYAADCLLLVRGADEAACRARLARSLERALGPERAAAAAQSCAILRGDLQSLDSHPDPRLDLIERVVHLAADTSFTAGRSVWSTNVDGTLSLARRARHMPRLARFLHVGTAFCCGESPRHTLVHEAPPPGTDAPHIVEYTRSKAAAERALAAQFADLPIVVARPSIVVGDSQLGCAVSSSIFWFLRLVDRTGLLPCSPDEAIDIVTSDWVAQRLHDLTWKPVLAHTLYHVAAGAAGATSWHAMAAAFASAGHAGSRPYTTFDPQARGGWSSFTHAFARAFPERDVLRRTMALAARTYHRFVAQAVTFDDTHLRAEGFAPSAPFADYVATCLARPGGTIESQFYDDARVFGLPVS</sequence>
<accession>A0ABY6BCU0</accession>
<proteinExistence type="predicted"/>
<dbReference type="Proteomes" id="UP001064632">
    <property type="component" value="Chromosome"/>
</dbReference>
<feature type="domain" description="Thioester reductase (TE)" evidence="2">
    <location>
        <begin position="7"/>
        <end position="237"/>
    </location>
</feature>
<reference evidence="3" key="1">
    <citation type="submission" date="2022-09" db="EMBL/GenBank/DDBJ databases">
        <title>Tahibacter sp. nov., isolated from a fresh water.</title>
        <authorList>
            <person name="Baek J.H."/>
            <person name="Lee J.K."/>
            <person name="Kim J.M."/>
            <person name="Jeon C.O."/>
        </authorList>
    </citation>
    <scope>NUCLEOTIDE SEQUENCE</scope>
    <source>
        <strain evidence="3">W38</strain>
    </source>
</reference>
<evidence type="ECO:0000313" key="4">
    <source>
        <dbReference type="Proteomes" id="UP001064632"/>
    </source>
</evidence>
<feature type="signal peptide" evidence="1">
    <location>
        <begin position="1"/>
        <end position="22"/>
    </location>
</feature>
<keyword evidence="4" id="KW-1185">Reference proteome</keyword>
<dbReference type="InterPro" id="IPR013120">
    <property type="entry name" value="FAR_NAD-bd"/>
</dbReference>
<gene>
    <name evidence="3" type="ORF">N4264_15460</name>
</gene>
<dbReference type="PANTHER" id="PTHR43000">
    <property type="entry name" value="DTDP-D-GLUCOSE 4,6-DEHYDRATASE-RELATED"/>
    <property type="match status" value="1"/>
</dbReference>
<name>A0ABY6BCU0_9GAMM</name>
<evidence type="ECO:0000313" key="3">
    <source>
        <dbReference type="EMBL" id="UXI66145.1"/>
    </source>
</evidence>
<evidence type="ECO:0000259" key="2">
    <source>
        <dbReference type="Pfam" id="PF07993"/>
    </source>
</evidence>
<dbReference type="Gene3D" id="3.40.50.720">
    <property type="entry name" value="NAD(P)-binding Rossmann-like Domain"/>
    <property type="match status" value="1"/>
</dbReference>
<organism evidence="3 4">
    <name type="scientific">Tahibacter amnicola</name>
    <dbReference type="NCBI Taxonomy" id="2976241"/>
    <lineage>
        <taxon>Bacteria</taxon>
        <taxon>Pseudomonadati</taxon>
        <taxon>Pseudomonadota</taxon>
        <taxon>Gammaproteobacteria</taxon>
        <taxon>Lysobacterales</taxon>
        <taxon>Rhodanobacteraceae</taxon>
        <taxon>Tahibacter</taxon>
    </lineage>
</organism>
<feature type="chain" id="PRO_5047115650" evidence="1">
    <location>
        <begin position="23"/>
        <end position="379"/>
    </location>
</feature>
<dbReference type="Pfam" id="PF07993">
    <property type="entry name" value="NAD_binding_4"/>
    <property type="match status" value="1"/>
</dbReference>
<protein>
    <submittedName>
        <fullName evidence="3">SDR family oxidoreductase</fullName>
    </submittedName>
</protein>
<dbReference type="InterPro" id="IPR036291">
    <property type="entry name" value="NAD(P)-bd_dom_sf"/>
</dbReference>
<dbReference type="RefSeq" id="WP_261693130.1">
    <property type="nucleotide sequence ID" value="NZ_CP104694.1"/>
</dbReference>